<evidence type="ECO:0000313" key="1">
    <source>
        <dbReference type="EMBL" id="RZU38271.1"/>
    </source>
</evidence>
<dbReference type="Proteomes" id="UP000292423">
    <property type="component" value="Unassembled WGS sequence"/>
</dbReference>
<dbReference type="OrthoDB" id="6077514at2"/>
<name>A0A4Q7YN85_9GAMM</name>
<sequence length="223" mass="24392">MWISRGAAVFLQLAVLLLQAGLTYAGNLPERPRLEDYREYTHFLQAMTAYRKAIRNTVIQPPLTMTGQATASPTLQELSSSSSEMNDPLSESYPAPLNITGPEDLAEAVEKAKSFIHPRYTAKLRYHRTTSFSFPLANAGNELLEKSAVGTLWLDAAGFSDASLLDNLLYGDEMLSAERAGTSHERWSDLATLAVPDDFSMLSGSAAFMHPGTADVMIESVSR</sequence>
<dbReference type="AlphaFoldDB" id="A0A4Q7YN85"/>
<protein>
    <submittedName>
        <fullName evidence="1">Uncharacterized protein</fullName>
    </submittedName>
</protein>
<dbReference type="RefSeq" id="WP_130413703.1">
    <property type="nucleotide sequence ID" value="NZ_SHKX01000013.1"/>
</dbReference>
<keyword evidence="2" id="KW-1185">Reference proteome</keyword>
<proteinExistence type="predicted"/>
<organism evidence="1 2">
    <name type="scientific">Fluviicoccus keumensis</name>
    <dbReference type="NCBI Taxonomy" id="1435465"/>
    <lineage>
        <taxon>Bacteria</taxon>
        <taxon>Pseudomonadati</taxon>
        <taxon>Pseudomonadota</taxon>
        <taxon>Gammaproteobacteria</taxon>
        <taxon>Moraxellales</taxon>
        <taxon>Moraxellaceae</taxon>
        <taxon>Fluviicoccus</taxon>
    </lineage>
</organism>
<comment type="caution">
    <text evidence="1">The sequence shown here is derived from an EMBL/GenBank/DDBJ whole genome shotgun (WGS) entry which is preliminary data.</text>
</comment>
<reference evidence="1 2" key="1">
    <citation type="submission" date="2019-02" db="EMBL/GenBank/DDBJ databases">
        <title>Genomic Encyclopedia of Type Strains, Phase IV (KMG-IV): sequencing the most valuable type-strain genomes for metagenomic binning, comparative biology and taxonomic classification.</title>
        <authorList>
            <person name="Goeker M."/>
        </authorList>
    </citation>
    <scope>NUCLEOTIDE SEQUENCE [LARGE SCALE GENOMIC DNA]</scope>
    <source>
        <strain evidence="1 2">DSM 105135</strain>
    </source>
</reference>
<evidence type="ECO:0000313" key="2">
    <source>
        <dbReference type="Proteomes" id="UP000292423"/>
    </source>
</evidence>
<dbReference type="EMBL" id="SHKX01000013">
    <property type="protein sequence ID" value="RZU38271.1"/>
    <property type="molecule type" value="Genomic_DNA"/>
</dbReference>
<gene>
    <name evidence="1" type="ORF">EV700_2199</name>
</gene>
<accession>A0A4Q7YN85</accession>